<dbReference type="GO" id="GO:0005658">
    <property type="term" value="C:alpha DNA polymerase:primase complex"/>
    <property type="evidence" value="ECO:0007669"/>
    <property type="project" value="TreeGrafter"/>
</dbReference>
<dbReference type="SUPFAM" id="SSF56672">
    <property type="entry name" value="DNA/RNA polymerases"/>
    <property type="match status" value="1"/>
</dbReference>
<dbReference type="PANTHER" id="PTHR45861:SF1">
    <property type="entry name" value="DNA POLYMERASE ALPHA CATALYTIC SUBUNIT"/>
    <property type="match status" value="1"/>
</dbReference>
<dbReference type="Gene3D" id="3.90.1600.10">
    <property type="entry name" value="Palm domain of DNA polymerase"/>
    <property type="match status" value="1"/>
</dbReference>
<dbReference type="Proteomes" id="UP000281553">
    <property type="component" value="Unassembled WGS sequence"/>
</dbReference>
<dbReference type="PANTHER" id="PTHR45861">
    <property type="entry name" value="DNA POLYMERASE ALPHA CATALYTIC SUBUNIT"/>
    <property type="match status" value="1"/>
</dbReference>
<dbReference type="InterPro" id="IPR006134">
    <property type="entry name" value="DNA-dir_DNA_pol_B_multi_dom"/>
</dbReference>
<evidence type="ECO:0000259" key="7">
    <source>
        <dbReference type="Pfam" id="PF00136"/>
    </source>
</evidence>
<dbReference type="GO" id="GO:1902975">
    <property type="term" value="P:mitotic DNA replication initiation"/>
    <property type="evidence" value="ECO:0007669"/>
    <property type="project" value="TreeGrafter"/>
</dbReference>
<dbReference type="InterPro" id="IPR017964">
    <property type="entry name" value="DNA-dir_DNA_pol_B_CS"/>
</dbReference>
<dbReference type="GO" id="GO:0006272">
    <property type="term" value="P:leading strand elongation"/>
    <property type="evidence" value="ECO:0007669"/>
    <property type="project" value="TreeGrafter"/>
</dbReference>
<feature type="non-terminal residue" evidence="8">
    <location>
        <position position="204"/>
    </location>
</feature>
<dbReference type="AlphaFoldDB" id="A0A3P7LYS5"/>
<dbReference type="GO" id="GO:0000166">
    <property type="term" value="F:nucleotide binding"/>
    <property type="evidence" value="ECO:0007669"/>
    <property type="project" value="InterPro"/>
</dbReference>
<organism evidence="8 9">
    <name type="scientific">Dibothriocephalus latus</name>
    <name type="common">Fish tapeworm</name>
    <name type="synonym">Diphyllobothrium latum</name>
    <dbReference type="NCBI Taxonomy" id="60516"/>
    <lineage>
        <taxon>Eukaryota</taxon>
        <taxon>Metazoa</taxon>
        <taxon>Spiralia</taxon>
        <taxon>Lophotrochozoa</taxon>
        <taxon>Platyhelminthes</taxon>
        <taxon>Cestoda</taxon>
        <taxon>Eucestoda</taxon>
        <taxon>Diphyllobothriidea</taxon>
        <taxon>Diphyllobothriidae</taxon>
        <taxon>Dibothriocephalus</taxon>
    </lineage>
</organism>
<dbReference type="InterPro" id="IPR043502">
    <property type="entry name" value="DNA/RNA_pol_sf"/>
</dbReference>
<evidence type="ECO:0000256" key="5">
    <source>
        <dbReference type="ARBA" id="ARBA00022932"/>
    </source>
</evidence>
<dbReference type="EC" id="2.7.7.7" evidence="2"/>
<sequence length="204" mass="22110">MDFNSLYPSIIQEFNLCFTTMDRSFLTATSTDDATQSTESQDLISALIASVTSGGSGGDGSGANSDQQSRLPTSRASGILPMELRRLVDSRREVKKLIAAAGDSDPVRCAQWNIRQMALKITANSVYGCLGFAASRFCARGLAALVTGLGRALLVNTRDIVENMDYEVVYGDTDSIMVNTNSKDLLNALAIGEKVKHEVNRRFR</sequence>
<keyword evidence="3" id="KW-0808">Transferase</keyword>
<dbReference type="Gene3D" id="1.10.287.690">
    <property type="entry name" value="Helix hairpin bin"/>
    <property type="match status" value="1"/>
</dbReference>
<dbReference type="OrthoDB" id="6755010at2759"/>
<gene>
    <name evidence="8" type="ORF">DILT_LOCUS13982</name>
</gene>
<feature type="region of interest" description="Disordered" evidence="6">
    <location>
        <begin position="54"/>
        <end position="74"/>
    </location>
</feature>
<comment type="similarity">
    <text evidence="1">Belongs to the DNA polymerase type-B family.</text>
</comment>
<proteinExistence type="inferred from homology"/>
<evidence type="ECO:0000313" key="8">
    <source>
        <dbReference type="EMBL" id="VDN22124.1"/>
    </source>
</evidence>
<dbReference type="PRINTS" id="PR00106">
    <property type="entry name" value="DNAPOLB"/>
</dbReference>
<dbReference type="EMBL" id="UYRU01072332">
    <property type="protein sequence ID" value="VDN22124.1"/>
    <property type="molecule type" value="Genomic_DNA"/>
</dbReference>
<dbReference type="GO" id="GO:0003688">
    <property type="term" value="F:DNA replication origin binding"/>
    <property type="evidence" value="ECO:0007669"/>
    <property type="project" value="TreeGrafter"/>
</dbReference>
<dbReference type="GO" id="GO:0006273">
    <property type="term" value="P:lagging strand elongation"/>
    <property type="evidence" value="ECO:0007669"/>
    <property type="project" value="TreeGrafter"/>
</dbReference>
<name>A0A3P7LYS5_DIBLA</name>
<keyword evidence="5" id="KW-0239">DNA-directed DNA polymerase</keyword>
<evidence type="ECO:0000256" key="4">
    <source>
        <dbReference type="ARBA" id="ARBA00022695"/>
    </source>
</evidence>
<evidence type="ECO:0000256" key="1">
    <source>
        <dbReference type="ARBA" id="ARBA00005755"/>
    </source>
</evidence>
<keyword evidence="4" id="KW-0548">Nucleotidyltransferase</keyword>
<evidence type="ECO:0000256" key="6">
    <source>
        <dbReference type="SAM" id="MobiDB-lite"/>
    </source>
</evidence>
<accession>A0A3P7LYS5</accession>
<dbReference type="InterPro" id="IPR023211">
    <property type="entry name" value="DNA_pol_palm_dom_sf"/>
</dbReference>
<protein>
    <recommendedName>
        <fullName evidence="2">DNA-directed DNA polymerase</fullName>
        <ecNumber evidence="2">2.7.7.7</ecNumber>
    </recommendedName>
</protein>
<keyword evidence="9" id="KW-1185">Reference proteome</keyword>
<evidence type="ECO:0000256" key="2">
    <source>
        <dbReference type="ARBA" id="ARBA00012417"/>
    </source>
</evidence>
<evidence type="ECO:0000313" key="9">
    <source>
        <dbReference type="Proteomes" id="UP000281553"/>
    </source>
</evidence>
<feature type="domain" description="DNA-directed DNA polymerase family B multifunctional" evidence="7">
    <location>
        <begin position="1"/>
        <end position="203"/>
    </location>
</feature>
<dbReference type="GO" id="GO:0003887">
    <property type="term" value="F:DNA-directed DNA polymerase activity"/>
    <property type="evidence" value="ECO:0007669"/>
    <property type="project" value="UniProtKB-KW"/>
</dbReference>
<dbReference type="InterPro" id="IPR006172">
    <property type="entry name" value="DNA-dir_DNA_pol_B"/>
</dbReference>
<dbReference type="Pfam" id="PF00136">
    <property type="entry name" value="DNA_pol_B"/>
    <property type="match status" value="1"/>
</dbReference>
<evidence type="ECO:0000256" key="3">
    <source>
        <dbReference type="ARBA" id="ARBA00022679"/>
    </source>
</evidence>
<dbReference type="PROSITE" id="PS00116">
    <property type="entry name" value="DNA_POLYMERASE_B"/>
    <property type="match status" value="1"/>
</dbReference>
<dbReference type="GO" id="GO:0003697">
    <property type="term" value="F:single-stranded DNA binding"/>
    <property type="evidence" value="ECO:0007669"/>
    <property type="project" value="TreeGrafter"/>
</dbReference>
<reference evidence="8 9" key="1">
    <citation type="submission" date="2018-11" db="EMBL/GenBank/DDBJ databases">
        <authorList>
            <consortium name="Pathogen Informatics"/>
        </authorList>
    </citation>
    <scope>NUCLEOTIDE SEQUENCE [LARGE SCALE GENOMIC DNA]</scope>
</reference>
<dbReference type="GO" id="GO:0003682">
    <property type="term" value="F:chromatin binding"/>
    <property type="evidence" value="ECO:0007669"/>
    <property type="project" value="TreeGrafter"/>
</dbReference>